<evidence type="ECO:0000256" key="5">
    <source>
        <dbReference type="ARBA" id="ARBA00022741"/>
    </source>
</evidence>
<dbReference type="PATRIC" id="fig|419005.5.peg.2236"/>
<dbReference type="Gene3D" id="3.40.50.300">
    <property type="entry name" value="P-loop containing nucleotide triphosphate hydrolases"/>
    <property type="match status" value="2"/>
</dbReference>
<feature type="domain" description="ABC transporter" evidence="17">
    <location>
        <begin position="655"/>
        <end position="988"/>
    </location>
</feature>
<evidence type="ECO:0000256" key="13">
    <source>
        <dbReference type="ARBA" id="ARBA00023204"/>
    </source>
</evidence>
<evidence type="ECO:0000256" key="1">
    <source>
        <dbReference type="ARBA" id="ARBA00004496"/>
    </source>
</evidence>
<dbReference type="AlphaFoldDB" id="A0A134B2T0"/>
<evidence type="ECO:0000313" key="19">
    <source>
        <dbReference type="Proteomes" id="UP000070531"/>
    </source>
</evidence>
<sequence>MIFNILQGHNNYFVMLRFFCTFVFHKQYSYHSQKNSGLNTGFQNLFMQKYIEVKGAKVNNLKNINVKLPQEKFIVITGVSGSGKSSLAFDTLYAEGQRRYVESLSAYARQFLGRMAKPNVDFIKGLPPAIAIEQKVISRNTRSTVGTSTEIYEYLRLLFSRIGHTYSPISGKEVKHNSIEDVIEKVKEYPEGTKFCILTPIHIAEDRTFTQQLEMNMQEGYNRIYINGDFIRIDDYLEKTHDKNINEKDVFLVIDRLSLDGTKDNISRLTDSCETAFFEGHGELLLLFLPSKTIYNFSIRFEADGIIFDEPNDNMFSFNSPIGACPTCEGFGSVIGIDERLVVPDSTLSVYDGCVQCWHGDKMKQWKEEFCRRAAKDDFPIFKPYHKLTQKQKDQLWKGLPCEKNMDIHDKFCINAFFQMLKENQYKIQYRVMLSRYRGKTTCPDCNGNRLKKEASWVKIADKAITDLINMPIIKLKKWFDNLELPNNEKNISKRLLVEIINRLQFLIDVGLGYLTLNRQSNTLSGGESQRINLATSLGSPLVGSLYILDEPSIGLHSRDTERLIYVLKELQKSGNTVIVVEHDEEIMRAADYLIDMGPDAGNLGGKIVFEGNMKTLDSKLNDKDAINKLLKKYPLSHTIAYLTHNEKIEVPSTRRPWNLYINIKGARMNNLKGFDVKIPLNIFTAVTGVSGSGKSSLIKGILYPALKRKLDEVADMPGEYSSMEGDWKKIKHVELVDQNPIGKSTRSNPATYVKAYDEIRKIYADLKLSKQMGYTPQFFSFNAEGGRCEECKGAGVTTVEMQFMADLTLKCETCHGKRFKKEILEIKYNGKNIYDILEMTVSEAISFFTKNKNKSVVKRLKPLEDVGLGYIKMGQSSSTLSGGENQRVKLAYFIGQEQIEPTLFIFDEPTTGLHFHDIKRLLTAFYALIERGHSIIVIEHNLDVIKCADHIIDMGPEGGDNGGSIIAEGTPEEIVKCNASLTGKYLKEVL</sequence>
<keyword evidence="2" id="KW-0963">Cytoplasm</keyword>
<dbReference type="Proteomes" id="UP000070531">
    <property type="component" value="Unassembled WGS sequence"/>
</dbReference>
<dbReference type="PANTHER" id="PTHR43152:SF3">
    <property type="entry name" value="UVRABC SYSTEM PROTEIN A"/>
    <property type="match status" value="1"/>
</dbReference>
<dbReference type="InterPro" id="IPR013815">
    <property type="entry name" value="ATP_grasp_subdomain_1"/>
</dbReference>
<keyword evidence="6" id="KW-0227">DNA damage</keyword>
<keyword evidence="11" id="KW-0267">Excision nuclease</keyword>
<comment type="caution">
    <text evidence="18">The sequence shown here is derived from an EMBL/GenBank/DDBJ whole genome shotgun (WGS) entry which is preliminary data.</text>
</comment>
<protein>
    <recommendedName>
        <fullName evidence="15">UvrABC system protein A</fullName>
    </recommendedName>
    <alternativeName>
        <fullName evidence="16">Excinuclease ABC subunit A</fullName>
    </alternativeName>
</protein>
<dbReference type="EMBL" id="LSDL01000153">
    <property type="protein sequence ID" value="KXB74243.1"/>
    <property type="molecule type" value="Genomic_DNA"/>
</dbReference>
<dbReference type="GO" id="GO:0006289">
    <property type="term" value="P:nucleotide-excision repair"/>
    <property type="evidence" value="ECO:0007669"/>
    <property type="project" value="InterPro"/>
</dbReference>
<keyword evidence="9" id="KW-0862">Zinc</keyword>
<evidence type="ECO:0000256" key="16">
    <source>
        <dbReference type="ARBA" id="ARBA00042156"/>
    </source>
</evidence>
<evidence type="ECO:0000256" key="12">
    <source>
        <dbReference type="ARBA" id="ARBA00023125"/>
    </source>
</evidence>
<evidence type="ECO:0000256" key="7">
    <source>
        <dbReference type="ARBA" id="ARBA00022769"/>
    </source>
</evidence>
<dbReference type="InterPro" id="IPR004602">
    <property type="entry name" value="UvrA"/>
</dbReference>
<dbReference type="SUPFAM" id="SSF52540">
    <property type="entry name" value="P-loop containing nucleoside triphosphate hydrolases"/>
    <property type="match status" value="2"/>
</dbReference>
<keyword evidence="7" id="KW-0228">DNA excision</keyword>
<dbReference type="InterPro" id="IPR041102">
    <property type="entry name" value="UvrA_inter"/>
</dbReference>
<comment type="subcellular location">
    <subcellularLocation>
        <location evidence="1">Cytoplasm</location>
    </subcellularLocation>
</comment>
<proteinExistence type="inferred from homology"/>
<comment type="similarity">
    <text evidence="14">Belongs to the ABC transporter superfamily. UvrA family.</text>
</comment>
<evidence type="ECO:0000259" key="17">
    <source>
        <dbReference type="PROSITE" id="PS50893"/>
    </source>
</evidence>
<dbReference type="NCBIfam" id="TIGR00630">
    <property type="entry name" value="uvra"/>
    <property type="match status" value="1"/>
</dbReference>
<dbReference type="InterPro" id="IPR017871">
    <property type="entry name" value="ABC_transporter-like_CS"/>
</dbReference>
<keyword evidence="10" id="KW-0067">ATP-binding</keyword>
<dbReference type="GO" id="GO:0016887">
    <property type="term" value="F:ATP hydrolysis activity"/>
    <property type="evidence" value="ECO:0007669"/>
    <property type="project" value="InterPro"/>
</dbReference>
<organism evidence="18">
    <name type="scientific">Prevotella amnii</name>
    <dbReference type="NCBI Taxonomy" id="419005"/>
    <lineage>
        <taxon>Bacteria</taxon>
        <taxon>Pseudomonadati</taxon>
        <taxon>Bacteroidota</taxon>
        <taxon>Bacteroidia</taxon>
        <taxon>Bacteroidales</taxon>
        <taxon>Prevotellaceae</taxon>
        <taxon>Prevotella</taxon>
    </lineage>
</organism>
<dbReference type="PROSITE" id="PS00211">
    <property type="entry name" value="ABC_TRANSPORTER_1"/>
    <property type="match status" value="1"/>
</dbReference>
<dbReference type="Gene3D" id="3.30.1490.20">
    <property type="entry name" value="ATP-grasp fold, A domain"/>
    <property type="match status" value="1"/>
</dbReference>
<evidence type="ECO:0000256" key="2">
    <source>
        <dbReference type="ARBA" id="ARBA00022490"/>
    </source>
</evidence>
<dbReference type="PANTHER" id="PTHR43152">
    <property type="entry name" value="UVRABC SYSTEM PROTEIN A"/>
    <property type="match status" value="1"/>
</dbReference>
<keyword evidence="3" id="KW-0479">Metal-binding</keyword>
<keyword evidence="8" id="KW-0863">Zinc-finger</keyword>
<dbReference type="STRING" id="419005.HMPREF1860_02235"/>
<keyword evidence="12" id="KW-0238">DNA-binding</keyword>
<dbReference type="Pfam" id="PF17760">
    <property type="entry name" value="UvrA_inter"/>
    <property type="match status" value="1"/>
</dbReference>
<dbReference type="Pfam" id="PF17755">
    <property type="entry name" value="UvrA_DNA-bind"/>
    <property type="match status" value="1"/>
</dbReference>
<dbReference type="GO" id="GO:0003677">
    <property type="term" value="F:DNA binding"/>
    <property type="evidence" value="ECO:0007669"/>
    <property type="project" value="UniProtKB-KW"/>
</dbReference>
<evidence type="ECO:0000256" key="8">
    <source>
        <dbReference type="ARBA" id="ARBA00022771"/>
    </source>
</evidence>
<dbReference type="GO" id="GO:0009380">
    <property type="term" value="C:excinuclease repair complex"/>
    <property type="evidence" value="ECO:0007669"/>
    <property type="project" value="InterPro"/>
</dbReference>
<dbReference type="GO" id="GO:0008270">
    <property type="term" value="F:zinc ion binding"/>
    <property type="evidence" value="ECO:0007669"/>
    <property type="project" value="UniProtKB-KW"/>
</dbReference>
<dbReference type="GO" id="GO:0005524">
    <property type="term" value="F:ATP binding"/>
    <property type="evidence" value="ECO:0007669"/>
    <property type="project" value="UniProtKB-KW"/>
</dbReference>
<evidence type="ECO:0000313" key="18">
    <source>
        <dbReference type="EMBL" id="KXB74243.1"/>
    </source>
</evidence>
<evidence type="ECO:0000256" key="9">
    <source>
        <dbReference type="ARBA" id="ARBA00022833"/>
    </source>
</evidence>
<dbReference type="PROSITE" id="PS50893">
    <property type="entry name" value="ABC_TRANSPORTER_2"/>
    <property type="match status" value="2"/>
</dbReference>
<dbReference type="Gene3D" id="1.10.8.280">
    <property type="entry name" value="ABC transporter ATPase domain-like"/>
    <property type="match status" value="1"/>
</dbReference>
<evidence type="ECO:0000256" key="3">
    <source>
        <dbReference type="ARBA" id="ARBA00022723"/>
    </source>
</evidence>
<accession>A0A134B2T0</accession>
<evidence type="ECO:0000256" key="10">
    <source>
        <dbReference type="ARBA" id="ARBA00022840"/>
    </source>
</evidence>
<evidence type="ECO:0000256" key="4">
    <source>
        <dbReference type="ARBA" id="ARBA00022737"/>
    </source>
</evidence>
<dbReference type="InterPro" id="IPR027417">
    <property type="entry name" value="P-loop_NTPase"/>
</dbReference>
<evidence type="ECO:0000256" key="11">
    <source>
        <dbReference type="ARBA" id="ARBA00022881"/>
    </source>
</evidence>
<feature type="domain" description="ABC transporter" evidence="17">
    <location>
        <begin position="403"/>
        <end position="624"/>
    </location>
</feature>
<dbReference type="GO" id="GO:0005737">
    <property type="term" value="C:cytoplasm"/>
    <property type="evidence" value="ECO:0007669"/>
    <property type="project" value="UniProtKB-SubCell"/>
</dbReference>
<dbReference type="InterPro" id="IPR041552">
    <property type="entry name" value="UvrA_DNA-bd"/>
</dbReference>
<gene>
    <name evidence="18" type="ORF">HMPREF1860_02235</name>
</gene>
<evidence type="ECO:0000256" key="15">
    <source>
        <dbReference type="ARBA" id="ARBA00039316"/>
    </source>
</evidence>
<keyword evidence="4" id="KW-0677">Repeat</keyword>
<dbReference type="GO" id="GO:0004518">
    <property type="term" value="F:nuclease activity"/>
    <property type="evidence" value="ECO:0007669"/>
    <property type="project" value="UniProtKB-KW"/>
</dbReference>
<evidence type="ECO:0000256" key="6">
    <source>
        <dbReference type="ARBA" id="ARBA00022763"/>
    </source>
</evidence>
<evidence type="ECO:0000256" key="14">
    <source>
        <dbReference type="ARBA" id="ARBA00038000"/>
    </source>
</evidence>
<name>A0A134B2T0_9BACT</name>
<dbReference type="InterPro" id="IPR003439">
    <property type="entry name" value="ABC_transporter-like_ATP-bd"/>
</dbReference>
<dbReference type="Gene3D" id="1.20.1580.10">
    <property type="entry name" value="ABC transporter ATPase like domain"/>
    <property type="match status" value="2"/>
</dbReference>
<reference evidence="18 19" key="1">
    <citation type="submission" date="2016-01" db="EMBL/GenBank/DDBJ databases">
        <authorList>
            <person name="Oliw E.H."/>
        </authorList>
    </citation>
    <scope>NUCLEOTIDE SEQUENCE [LARGE SCALE GENOMIC DNA]</scope>
    <source>
        <strain evidence="18 19">DNF00307</strain>
    </source>
</reference>
<dbReference type="Pfam" id="PF00005">
    <property type="entry name" value="ABC_tran"/>
    <property type="match status" value="1"/>
</dbReference>
<keyword evidence="5" id="KW-0547">Nucleotide-binding</keyword>
<keyword evidence="13" id="KW-0234">DNA repair</keyword>